<evidence type="ECO:0000313" key="4">
    <source>
        <dbReference type="Proteomes" id="UP000285712"/>
    </source>
</evidence>
<dbReference type="EMBL" id="QUSZ01006762">
    <property type="protein sequence ID" value="RHY04662.1"/>
    <property type="molecule type" value="Genomic_DNA"/>
</dbReference>
<dbReference type="InterPro" id="IPR036397">
    <property type="entry name" value="RNaseH_sf"/>
</dbReference>
<organism evidence="1 3">
    <name type="scientific">Aphanomyces astaci</name>
    <name type="common">Crayfish plague agent</name>
    <dbReference type="NCBI Taxonomy" id="112090"/>
    <lineage>
        <taxon>Eukaryota</taxon>
        <taxon>Sar</taxon>
        <taxon>Stramenopiles</taxon>
        <taxon>Oomycota</taxon>
        <taxon>Saprolegniomycetes</taxon>
        <taxon>Saprolegniales</taxon>
        <taxon>Verrucalvaceae</taxon>
        <taxon>Aphanomyces</taxon>
    </lineage>
</organism>
<reference evidence="3 4" key="1">
    <citation type="submission" date="2018-08" db="EMBL/GenBank/DDBJ databases">
        <title>Aphanomyces genome sequencing and annotation.</title>
        <authorList>
            <person name="Minardi D."/>
            <person name="Oidtmann B."/>
            <person name="Van Der Giezen M."/>
            <person name="Studholme D.J."/>
        </authorList>
    </citation>
    <scope>NUCLEOTIDE SEQUENCE [LARGE SCALE GENOMIC DNA]</scope>
    <source>
        <strain evidence="1 3">Kv</strain>
        <strain evidence="2 4">Sv</strain>
    </source>
</reference>
<dbReference type="GO" id="GO:0003676">
    <property type="term" value="F:nucleic acid binding"/>
    <property type="evidence" value="ECO:0007669"/>
    <property type="project" value="InterPro"/>
</dbReference>
<dbReference type="Gene3D" id="3.30.420.10">
    <property type="entry name" value="Ribonuclease H-like superfamily/Ribonuclease H"/>
    <property type="match status" value="1"/>
</dbReference>
<evidence type="ECO:0008006" key="5">
    <source>
        <dbReference type="Google" id="ProtNLM"/>
    </source>
</evidence>
<accession>A0A397AAS5</accession>
<dbReference type="PANTHER" id="PTHR33889">
    <property type="entry name" value="OS04G0681850 PROTEIN"/>
    <property type="match status" value="1"/>
</dbReference>
<dbReference type="PANTHER" id="PTHR33889:SF1">
    <property type="entry name" value="OS03G0834800 PROTEIN"/>
    <property type="match status" value="1"/>
</dbReference>
<dbReference type="AlphaFoldDB" id="A0A397AAS5"/>
<comment type="caution">
    <text evidence="1">The sequence shown here is derived from an EMBL/GenBank/DDBJ whole genome shotgun (WGS) entry which is preliminary data.</text>
</comment>
<name>A0A397AAS5_APHAT</name>
<dbReference type="EMBL" id="QUTG01003787">
    <property type="protein sequence ID" value="RHY90301.1"/>
    <property type="molecule type" value="Genomic_DNA"/>
</dbReference>
<dbReference type="Proteomes" id="UP000285712">
    <property type="component" value="Unassembled WGS sequence"/>
</dbReference>
<dbReference type="VEuPathDB" id="FungiDB:H257_09489"/>
<evidence type="ECO:0000313" key="3">
    <source>
        <dbReference type="Proteomes" id="UP000265427"/>
    </source>
</evidence>
<dbReference type="Proteomes" id="UP000265427">
    <property type="component" value="Unassembled WGS sequence"/>
</dbReference>
<evidence type="ECO:0000313" key="2">
    <source>
        <dbReference type="EMBL" id="RHY90301.1"/>
    </source>
</evidence>
<sequence length="207" mass="24478">MPRSTTKHDLPDDERLSLYHELLEHKQNDRLARGKAKEILRKYGISRHTLSKIWTRGQLSKAQSGLADVALKRKGRAGRRPSRTIAQIESAVKNAPPHLRRIFALLTASSGIPPTTLWRVLQSKKLVRRTSRPKPMVTEKHKEDRVAFVRSFVRESPRAPMRWQDMHDRIHIDEKWFYLTLVNRRYYLWYDEAVPVRKCFSKRHIVR</sequence>
<protein>
    <recommendedName>
        <fullName evidence="5">Transposase Tc1-like domain-containing protein</fullName>
    </recommendedName>
</protein>
<evidence type="ECO:0000313" key="1">
    <source>
        <dbReference type="EMBL" id="RHY04662.1"/>
    </source>
</evidence>
<proteinExistence type="predicted"/>
<gene>
    <name evidence="2" type="ORF">DYB35_006608</name>
    <name evidence="1" type="ORF">DYB36_006976</name>
</gene>